<reference evidence="1" key="2">
    <citation type="journal article" date="2007" name="Science">
        <title>Draft genome sequence of the sexually transmitted pathogen Trichomonas vaginalis.</title>
        <authorList>
            <person name="Carlton J.M."/>
            <person name="Hirt R.P."/>
            <person name="Silva J.C."/>
            <person name="Delcher A.L."/>
            <person name="Schatz M."/>
            <person name="Zhao Q."/>
            <person name="Wortman J.R."/>
            <person name="Bidwell S.L."/>
            <person name="Alsmark U.C.M."/>
            <person name="Besteiro S."/>
            <person name="Sicheritz-Ponten T."/>
            <person name="Noel C.J."/>
            <person name="Dacks J.B."/>
            <person name="Foster P.G."/>
            <person name="Simillion C."/>
            <person name="Van de Peer Y."/>
            <person name="Miranda-Saavedra D."/>
            <person name="Barton G.J."/>
            <person name="Westrop G.D."/>
            <person name="Mueller S."/>
            <person name="Dessi D."/>
            <person name="Fiori P.L."/>
            <person name="Ren Q."/>
            <person name="Paulsen I."/>
            <person name="Zhang H."/>
            <person name="Bastida-Corcuera F.D."/>
            <person name="Simoes-Barbosa A."/>
            <person name="Brown M.T."/>
            <person name="Hayes R.D."/>
            <person name="Mukherjee M."/>
            <person name="Okumura C.Y."/>
            <person name="Schneider R."/>
            <person name="Smith A.J."/>
            <person name="Vanacova S."/>
            <person name="Villalvazo M."/>
            <person name="Haas B.J."/>
            <person name="Pertea M."/>
            <person name="Feldblyum T.V."/>
            <person name="Utterback T.R."/>
            <person name="Shu C.L."/>
            <person name="Osoegawa K."/>
            <person name="de Jong P.J."/>
            <person name="Hrdy I."/>
            <person name="Horvathova L."/>
            <person name="Zubacova Z."/>
            <person name="Dolezal P."/>
            <person name="Malik S.B."/>
            <person name="Logsdon J.M. Jr."/>
            <person name="Henze K."/>
            <person name="Gupta A."/>
            <person name="Wang C.C."/>
            <person name="Dunne R.L."/>
            <person name="Upcroft J.A."/>
            <person name="Upcroft P."/>
            <person name="White O."/>
            <person name="Salzberg S.L."/>
            <person name="Tang P."/>
            <person name="Chiu C.-H."/>
            <person name="Lee Y.-S."/>
            <person name="Embley T.M."/>
            <person name="Coombs G.H."/>
            <person name="Mottram J.C."/>
            <person name="Tachezy J."/>
            <person name="Fraser-Liggett C.M."/>
            <person name="Johnson P.J."/>
        </authorList>
    </citation>
    <scope>NUCLEOTIDE SEQUENCE [LARGE SCALE GENOMIC DNA]</scope>
    <source>
        <strain evidence="1">G3</strain>
    </source>
</reference>
<gene>
    <name evidence="1" type="ORF">TVAG_188060</name>
</gene>
<dbReference type="EMBL" id="DS113251">
    <property type="protein sequence ID" value="EAY15755.1"/>
    <property type="molecule type" value="Genomic_DNA"/>
</dbReference>
<name>A2DV28_TRIV3</name>
<dbReference type="VEuPathDB" id="TrichDB:TVAG_188060"/>
<reference evidence="1" key="1">
    <citation type="submission" date="2006-10" db="EMBL/GenBank/DDBJ databases">
        <authorList>
            <person name="Amadeo P."/>
            <person name="Zhao Q."/>
            <person name="Wortman J."/>
            <person name="Fraser-Liggett C."/>
            <person name="Carlton J."/>
        </authorList>
    </citation>
    <scope>NUCLEOTIDE SEQUENCE</scope>
    <source>
        <strain evidence="1">G3</strain>
    </source>
</reference>
<dbReference type="KEGG" id="tva:4773762"/>
<organism evidence="1 2">
    <name type="scientific">Trichomonas vaginalis (strain ATCC PRA-98 / G3)</name>
    <dbReference type="NCBI Taxonomy" id="412133"/>
    <lineage>
        <taxon>Eukaryota</taxon>
        <taxon>Metamonada</taxon>
        <taxon>Parabasalia</taxon>
        <taxon>Trichomonadida</taxon>
        <taxon>Trichomonadidae</taxon>
        <taxon>Trichomonas</taxon>
    </lineage>
</organism>
<accession>A2DV28</accession>
<dbReference type="InParanoid" id="A2DV28"/>
<dbReference type="VEuPathDB" id="TrichDB:TVAGG3_0940750"/>
<proteinExistence type="predicted"/>
<evidence type="ECO:0000313" key="1">
    <source>
        <dbReference type="EMBL" id="EAY15755.1"/>
    </source>
</evidence>
<dbReference type="Proteomes" id="UP000001542">
    <property type="component" value="Unassembled WGS sequence"/>
</dbReference>
<protein>
    <submittedName>
        <fullName evidence="1">Uncharacterized protein</fullName>
    </submittedName>
</protein>
<sequence>MTAQAGDIRTVTVHSRRSYRRDDGFSNMGLTTLSATTRPKSSYEIRSLQKIADDYMAQKEESDAIYEVEKFQNKKAGKNQSLKKPNLPMPEGVDLDMLNNFDDRFTKNSPQRPSTSFRPNRNIIQYCPACNPKEEDIEHLHHSTIHIPRGGCHWQLLDSPEEPKRVLPPFNHHFSNRPFIYPARHIGQPGIQVLIDDLVESREYNQTKFENTVTNRRNKEKEEFNETIRNRVDNHHETIQKFHSKTKDLAHRSGQLKAAAKLIKKKRELVKETPIDPEDIDAINQVNKFDEQLWSDYQIKRKHESLSSLITSDSRAQLLQGTALL</sequence>
<dbReference type="AlphaFoldDB" id="A2DV28"/>
<evidence type="ECO:0000313" key="2">
    <source>
        <dbReference type="Proteomes" id="UP000001542"/>
    </source>
</evidence>
<keyword evidence="2" id="KW-1185">Reference proteome</keyword>
<dbReference type="RefSeq" id="XP_001327978.1">
    <property type="nucleotide sequence ID" value="XM_001327943.1"/>
</dbReference>
<dbReference type="SMR" id="A2DV28"/>